<feature type="compositionally biased region" description="Basic and acidic residues" evidence="8">
    <location>
        <begin position="385"/>
        <end position="401"/>
    </location>
</feature>
<evidence type="ECO:0000256" key="1">
    <source>
        <dbReference type="ARBA" id="ARBA00004123"/>
    </source>
</evidence>
<feature type="compositionally biased region" description="Low complexity" evidence="8">
    <location>
        <begin position="402"/>
        <end position="412"/>
    </location>
</feature>
<evidence type="ECO:0000256" key="4">
    <source>
        <dbReference type="ARBA" id="ARBA00022553"/>
    </source>
</evidence>
<evidence type="ECO:0000256" key="8">
    <source>
        <dbReference type="SAM" id="MobiDB-lite"/>
    </source>
</evidence>
<keyword evidence="4" id="KW-0597">Phosphoprotein</keyword>
<dbReference type="GO" id="GO:0030041">
    <property type="term" value="P:actin filament polymerization"/>
    <property type="evidence" value="ECO:0007669"/>
    <property type="project" value="TreeGrafter"/>
</dbReference>
<dbReference type="InterPro" id="IPR011993">
    <property type="entry name" value="PH-like_dom_sf"/>
</dbReference>
<comment type="caution">
    <text evidence="12">The sequence shown here is derived from an EMBL/GenBank/DDBJ whole genome shotgun (WGS) entry which is preliminary data.</text>
</comment>
<dbReference type="EMBL" id="UYJE01000132">
    <property type="protein sequence ID" value="VDH90389.1"/>
    <property type="molecule type" value="Genomic_DNA"/>
</dbReference>
<dbReference type="SUPFAM" id="SSF50729">
    <property type="entry name" value="PH domain-like"/>
    <property type="match status" value="1"/>
</dbReference>
<evidence type="ECO:0000256" key="2">
    <source>
        <dbReference type="ARBA" id="ARBA00004245"/>
    </source>
</evidence>
<dbReference type="Gene3D" id="6.10.280.150">
    <property type="match status" value="1"/>
</dbReference>
<dbReference type="GO" id="GO:0005634">
    <property type="term" value="C:nucleus"/>
    <property type="evidence" value="ECO:0007669"/>
    <property type="project" value="UniProtKB-SubCell"/>
</dbReference>
<dbReference type="PROSITE" id="PS50229">
    <property type="entry name" value="WH1"/>
    <property type="match status" value="1"/>
</dbReference>
<dbReference type="Pfam" id="PF02205">
    <property type="entry name" value="WH2"/>
    <property type="match status" value="2"/>
</dbReference>
<dbReference type="InterPro" id="IPR000095">
    <property type="entry name" value="CRIB_dom"/>
</dbReference>
<dbReference type="Proteomes" id="UP000596742">
    <property type="component" value="Unassembled WGS sequence"/>
</dbReference>
<comment type="subcellular location">
    <subcellularLocation>
        <location evidence="2">Cytoplasm</location>
        <location evidence="2">Cytoskeleton</location>
    </subcellularLocation>
    <subcellularLocation>
        <location evidence="1">Nucleus</location>
    </subcellularLocation>
</comment>
<dbReference type="InterPro" id="IPR036936">
    <property type="entry name" value="CRIB_dom_sf"/>
</dbReference>
<feature type="domain" description="WH1" evidence="10">
    <location>
        <begin position="55"/>
        <end position="164"/>
    </location>
</feature>
<evidence type="ECO:0000256" key="3">
    <source>
        <dbReference type="ARBA" id="ARBA00022490"/>
    </source>
</evidence>
<dbReference type="GO" id="GO:0003779">
    <property type="term" value="F:actin binding"/>
    <property type="evidence" value="ECO:0007669"/>
    <property type="project" value="InterPro"/>
</dbReference>
<evidence type="ECO:0000256" key="7">
    <source>
        <dbReference type="ARBA" id="ARBA00023242"/>
    </source>
</evidence>
<feature type="domain" description="WH2" evidence="11">
    <location>
        <begin position="539"/>
        <end position="556"/>
    </location>
</feature>
<evidence type="ECO:0000259" key="11">
    <source>
        <dbReference type="PROSITE" id="PS51082"/>
    </source>
</evidence>
<dbReference type="SMART" id="SM00461">
    <property type="entry name" value="WH1"/>
    <property type="match status" value="1"/>
</dbReference>
<feature type="compositionally biased region" description="Basic and acidic residues" evidence="8">
    <location>
        <begin position="340"/>
        <end position="364"/>
    </location>
</feature>
<evidence type="ECO:0000256" key="6">
    <source>
        <dbReference type="ARBA" id="ARBA00023212"/>
    </source>
</evidence>
<dbReference type="InterPro" id="IPR011026">
    <property type="entry name" value="WAS_C"/>
</dbReference>
<dbReference type="OrthoDB" id="8963340at2759"/>
<dbReference type="InterPro" id="IPR033927">
    <property type="entry name" value="WASPfam_EVH1"/>
</dbReference>
<evidence type="ECO:0000313" key="13">
    <source>
        <dbReference type="Proteomes" id="UP000596742"/>
    </source>
</evidence>
<dbReference type="PANTHER" id="PTHR45691">
    <property type="entry name" value="PROTEIN DIAPHANOUS"/>
    <property type="match status" value="1"/>
</dbReference>
<dbReference type="Gene3D" id="3.90.810.10">
    <property type="entry name" value="CRIB domain"/>
    <property type="match status" value="1"/>
</dbReference>
<dbReference type="SUPFAM" id="SSF47912">
    <property type="entry name" value="Wiscott-Aldrich syndrome protein, WASP, C-terminal domain"/>
    <property type="match status" value="1"/>
</dbReference>
<feature type="region of interest" description="Disordered" evidence="8">
    <location>
        <begin position="616"/>
        <end position="640"/>
    </location>
</feature>
<feature type="compositionally biased region" description="Pro residues" evidence="8">
    <location>
        <begin position="429"/>
        <end position="527"/>
    </location>
</feature>
<dbReference type="SMART" id="SM00285">
    <property type="entry name" value="PBD"/>
    <property type="match status" value="1"/>
</dbReference>
<proteinExistence type="predicted"/>
<keyword evidence="7" id="KW-0539">Nucleus</keyword>
<feature type="compositionally biased region" description="Basic residues" evidence="8">
    <location>
        <begin position="214"/>
        <end position="224"/>
    </location>
</feature>
<keyword evidence="3" id="KW-0963">Cytoplasm</keyword>
<dbReference type="PANTHER" id="PTHR45691:SF1">
    <property type="entry name" value="FH2 DOMAIN-CONTAINING PROTEIN 1-RELATED"/>
    <property type="match status" value="1"/>
</dbReference>
<dbReference type="InterPro" id="IPR003124">
    <property type="entry name" value="WH2_dom"/>
</dbReference>
<accession>A0A8B6BI43</accession>
<dbReference type="InterPro" id="IPR051412">
    <property type="entry name" value="Formin_Homology_Diaphanous_sf"/>
</dbReference>
<keyword evidence="6" id="KW-0206">Cytoskeleton</keyword>
<dbReference type="SMART" id="SM00246">
    <property type="entry name" value="WH2"/>
    <property type="match status" value="2"/>
</dbReference>
<evidence type="ECO:0000259" key="10">
    <source>
        <dbReference type="PROSITE" id="PS50229"/>
    </source>
</evidence>
<feature type="compositionally biased region" description="Low complexity" evidence="8">
    <location>
        <begin position="187"/>
        <end position="201"/>
    </location>
</feature>
<evidence type="ECO:0000256" key="5">
    <source>
        <dbReference type="ARBA" id="ARBA00022737"/>
    </source>
</evidence>
<dbReference type="Gene3D" id="2.30.29.30">
    <property type="entry name" value="Pleckstrin-homology domain (PH domain)/Phosphotyrosine-binding domain (PTB)"/>
    <property type="match status" value="1"/>
</dbReference>
<organism evidence="12 13">
    <name type="scientific">Mytilus galloprovincialis</name>
    <name type="common">Mediterranean mussel</name>
    <dbReference type="NCBI Taxonomy" id="29158"/>
    <lineage>
        <taxon>Eukaryota</taxon>
        <taxon>Metazoa</taxon>
        <taxon>Spiralia</taxon>
        <taxon>Lophotrochozoa</taxon>
        <taxon>Mollusca</taxon>
        <taxon>Bivalvia</taxon>
        <taxon>Autobranchia</taxon>
        <taxon>Pteriomorphia</taxon>
        <taxon>Mytilida</taxon>
        <taxon>Mytiloidea</taxon>
        <taxon>Mytilidae</taxon>
        <taxon>Mytilinae</taxon>
        <taxon>Mytilus</taxon>
    </lineage>
</organism>
<feature type="compositionally biased region" description="Acidic residues" evidence="8">
    <location>
        <begin position="622"/>
        <end position="640"/>
    </location>
</feature>
<dbReference type="PROSITE" id="PS51082">
    <property type="entry name" value="WH2"/>
    <property type="match status" value="2"/>
</dbReference>
<feature type="region of interest" description="Disordered" evidence="8">
    <location>
        <begin position="296"/>
        <end position="604"/>
    </location>
</feature>
<evidence type="ECO:0000259" key="9">
    <source>
        <dbReference type="PROSITE" id="PS50108"/>
    </source>
</evidence>
<sequence>MVILLQPPVPADVRKVTHNPEVSKKICKMSMKKKSTNVSSILLNDNENEALFNILGRGCVTLASGVCQLYTADPPSRQRWSKRFCGVVCFVKDNPKRSYYIRLYDIKKDAVIWEQEIYNQFKYKAPREYFHTFEADEVQAGLNFASEDEAIKFKNAVEQKLLERHQKKIERKKQTTVVSHGHQASSPVMNNVPAQAPVVNVDIKSGSNTIGKSKGNKKDKKKKLTKEDISTPTAFRHVSHVGWDPTKGFDMNNLDNDMKSLFQQVGISDTTDMDKETVDFIYDFVEQHGGIEKIREEIKKKPPPPPSSHKHSPKGPIRYIDLSPESRNRATERSPGGPKRSIELSPDGRYRSVERSPEGPKRSIELSPDGLNRSVEGSPEGQNRSIERSPEVSQSPREDKSSGGQIRSSSKSPRGEMSPGQKKSSNSPVHPPPPRSSGPPPPPPARTGPPPPQRGGPPPPPNRTNLPPPPTPARQTGQPPPPPSFHAPPQPPPQSSKGAPPPAPAPGIPPPPPPPAPPAAPPPPAAPAAPAGAPPIGVGRGALLESIRGGATLKHAADGPSRGGGGASSDPRSNLLDAIRSGKTLKAVEKEDKPEADPGQGGGIVGALAMALANRQKVLQMSEDEDEDEDDMDDDDEWDD</sequence>
<dbReference type="GO" id="GO:0005884">
    <property type="term" value="C:actin filament"/>
    <property type="evidence" value="ECO:0007669"/>
    <property type="project" value="TreeGrafter"/>
</dbReference>
<feature type="region of interest" description="Disordered" evidence="8">
    <location>
        <begin position="171"/>
        <end position="231"/>
    </location>
</feature>
<dbReference type="AlphaFoldDB" id="A0A8B6BI43"/>
<reference evidence="12" key="1">
    <citation type="submission" date="2018-11" db="EMBL/GenBank/DDBJ databases">
        <authorList>
            <person name="Alioto T."/>
            <person name="Alioto T."/>
        </authorList>
    </citation>
    <scope>NUCLEOTIDE SEQUENCE</scope>
</reference>
<dbReference type="CDD" id="cd00132">
    <property type="entry name" value="CRIB"/>
    <property type="match status" value="1"/>
</dbReference>
<feature type="domain" description="WH2" evidence="11">
    <location>
        <begin position="571"/>
        <end position="588"/>
    </location>
</feature>
<protein>
    <submittedName>
        <fullName evidence="12">Wiskott-Aldrich syndrome protein</fullName>
    </submittedName>
</protein>
<name>A0A8B6BI43_MYTGA</name>
<dbReference type="Pfam" id="PF00786">
    <property type="entry name" value="PBD"/>
    <property type="match status" value="1"/>
</dbReference>
<keyword evidence="13" id="KW-1185">Reference proteome</keyword>
<gene>
    <name evidence="12" type="ORF">MGAL_10B032976</name>
</gene>
<evidence type="ECO:0000313" key="12">
    <source>
        <dbReference type="EMBL" id="VDH90389.1"/>
    </source>
</evidence>
<dbReference type="FunFam" id="2.30.29.30:FF:000130">
    <property type="entry name" value="neural Wiskott-Aldrich syndrome protein"/>
    <property type="match status" value="1"/>
</dbReference>
<dbReference type="Pfam" id="PF00568">
    <property type="entry name" value="WH1"/>
    <property type="match status" value="1"/>
</dbReference>
<keyword evidence="5" id="KW-0677">Repeat</keyword>
<dbReference type="PROSITE" id="PS50108">
    <property type="entry name" value="CRIB"/>
    <property type="match status" value="1"/>
</dbReference>
<feature type="compositionally biased region" description="Basic and acidic residues" evidence="8">
    <location>
        <begin position="586"/>
        <end position="596"/>
    </location>
</feature>
<feature type="compositionally biased region" description="Polar residues" evidence="8">
    <location>
        <begin position="175"/>
        <end position="186"/>
    </location>
</feature>
<feature type="domain" description="CRIB" evidence="9">
    <location>
        <begin position="229"/>
        <end position="242"/>
    </location>
</feature>
<dbReference type="FunFam" id="3.90.810.10:FF:000003">
    <property type="entry name" value="Neural Wiskott-Aldrich syndrome protein-like"/>
    <property type="match status" value="1"/>
</dbReference>
<dbReference type="InterPro" id="IPR000697">
    <property type="entry name" value="WH1/EVH1_dom"/>
</dbReference>
<dbReference type="CDD" id="cd01205">
    <property type="entry name" value="EVH1_WASP-like"/>
    <property type="match status" value="1"/>
</dbReference>